<dbReference type="PANTHER" id="PTHR47092">
    <property type="entry name" value="CAT EYE SYNDROME CRITICAL REGION PROTEIN 2"/>
    <property type="match status" value="1"/>
</dbReference>
<proteinExistence type="predicted"/>
<dbReference type="GO" id="GO:0090537">
    <property type="term" value="C:CERF complex"/>
    <property type="evidence" value="ECO:0007669"/>
    <property type="project" value="InterPro"/>
</dbReference>
<keyword evidence="2" id="KW-1185">Reference proteome</keyword>
<dbReference type="GO" id="GO:0006338">
    <property type="term" value="P:chromatin remodeling"/>
    <property type="evidence" value="ECO:0007669"/>
    <property type="project" value="InterPro"/>
</dbReference>
<dbReference type="OrthoDB" id="10524278at2759"/>
<name>A0A8X6M178_TRICU</name>
<comment type="caution">
    <text evidence="1">The sequence shown here is derived from an EMBL/GenBank/DDBJ whole genome shotgun (WGS) entry which is preliminary data.</text>
</comment>
<dbReference type="Proteomes" id="UP000887116">
    <property type="component" value="Unassembled WGS sequence"/>
</dbReference>
<accession>A0A8X6M178</accession>
<gene>
    <name evidence="1" type="ORF">TNCT_472921</name>
</gene>
<sequence>MLMVPSTSKSMEDHKEELQSMWKIPAIASLVSLFHDKLNLPHLEIEFLEDGLLGKTGLGTFMLNDLIVAFLKGIFPRSCIKFPKRKKYA</sequence>
<dbReference type="AlphaFoldDB" id="A0A8X6M178"/>
<protein>
    <submittedName>
        <fullName evidence="1">Uncharacterized protein</fullName>
    </submittedName>
</protein>
<dbReference type="InterPro" id="IPR029614">
    <property type="entry name" value="CECR2"/>
</dbReference>
<dbReference type="PANTHER" id="PTHR47092:SF1">
    <property type="entry name" value="CHROMATIN REMODELING REGULATOR CECR2"/>
    <property type="match status" value="1"/>
</dbReference>
<evidence type="ECO:0000313" key="1">
    <source>
        <dbReference type="EMBL" id="GFR28227.1"/>
    </source>
</evidence>
<organism evidence="1 2">
    <name type="scientific">Trichonephila clavata</name>
    <name type="common">Joro spider</name>
    <name type="synonym">Nephila clavata</name>
    <dbReference type="NCBI Taxonomy" id="2740835"/>
    <lineage>
        <taxon>Eukaryota</taxon>
        <taxon>Metazoa</taxon>
        <taxon>Ecdysozoa</taxon>
        <taxon>Arthropoda</taxon>
        <taxon>Chelicerata</taxon>
        <taxon>Arachnida</taxon>
        <taxon>Araneae</taxon>
        <taxon>Araneomorphae</taxon>
        <taxon>Entelegynae</taxon>
        <taxon>Araneoidea</taxon>
        <taxon>Nephilidae</taxon>
        <taxon>Trichonephila</taxon>
    </lineage>
</organism>
<reference evidence="1" key="1">
    <citation type="submission" date="2020-07" db="EMBL/GenBank/DDBJ databases">
        <title>Multicomponent nature underlies the extraordinary mechanical properties of spider dragline silk.</title>
        <authorList>
            <person name="Kono N."/>
            <person name="Nakamura H."/>
            <person name="Mori M."/>
            <person name="Yoshida Y."/>
            <person name="Ohtoshi R."/>
            <person name="Malay A.D."/>
            <person name="Moran D.A.P."/>
            <person name="Tomita M."/>
            <person name="Numata K."/>
            <person name="Arakawa K."/>
        </authorList>
    </citation>
    <scope>NUCLEOTIDE SEQUENCE</scope>
</reference>
<evidence type="ECO:0000313" key="2">
    <source>
        <dbReference type="Proteomes" id="UP000887116"/>
    </source>
</evidence>
<dbReference type="EMBL" id="BMAO01028932">
    <property type="protein sequence ID" value="GFR28227.1"/>
    <property type="molecule type" value="Genomic_DNA"/>
</dbReference>